<evidence type="ECO:0000259" key="1">
    <source>
        <dbReference type="Pfam" id="PF01636"/>
    </source>
</evidence>
<comment type="caution">
    <text evidence="2">The sequence shown here is derived from an EMBL/GenBank/DDBJ whole genome shotgun (WGS) entry which is preliminary data.</text>
</comment>
<reference evidence="2" key="1">
    <citation type="journal article" date="2020" name="mSystems">
        <title>Genome- and Community-Level Interaction Insights into Carbon Utilization and Element Cycling Functions of Hydrothermarchaeota in Hydrothermal Sediment.</title>
        <authorList>
            <person name="Zhou Z."/>
            <person name="Liu Y."/>
            <person name="Xu W."/>
            <person name="Pan J."/>
            <person name="Luo Z.H."/>
            <person name="Li M."/>
        </authorList>
    </citation>
    <scope>NUCLEOTIDE SEQUENCE [LARGE SCALE GENOMIC DNA]</scope>
    <source>
        <strain evidence="2">HyVt-76</strain>
    </source>
</reference>
<dbReference type="Pfam" id="PF01636">
    <property type="entry name" value="APH"/>
    <property type="match status" value="1"/>
</dbReference>
<evidence type="ECO:0000313" key="2">
    <source>
        <dbReference type="EMBL" id="HHE54611.1"/>
    </source>
</evidence>
<protein>
    <recommendedName>
        <fullName evidence="1">Aminoglycoside phosphotransferase domain-containing protein</fullName>
    </recommendedName>
</protein>
<organism evidence="2">
    <name type="scientific">Caldithrix abyssi</name>
    <dbReference type="NCBI Taxonomy" id="187145"/>
    <lineage>
        <taxon>Bacteria</taxon>
        <taxon>Pseudomonadati</taxon>
        <taxon>Calditrichota</taxon>
        <taxon>Calditrichia</taxon>
        <taxon>Calditrichales</taxon>
        <taxon>Calditrichaceae</taxon>
        <taxon>Caldithrix</taxon>
    </lineage>
</organism>
<name>A0A7V5LIN2_CALAY</name>
<accession>A0A7V5LIN2</accession>
<dbReference type="SUPFAM" id="SSF56112">
    <property type="entry name" value="Protein kinase-like (PK-like)"/>
    <property type="match status" value="1"/>
</dbReference>
<dbReference type="InterPro" id="IPR011009">
    <property type="entry name" value="Kinase-like_dom_sf"/>
</dbReference>
<sequence length="356" mass="42583">MFLSFKAKYTIDKYFKQQKLLLNYNQLLNMLSDRFSVSAEQFRLKQFLERPFSFLLNVAIGPERHHSYFVKLYKVENIEKQQKNIEKEFAISRFWFDKFGNHSPFRVIEPVWMDSQHLVITTRKSPGVNLLKLTNQLGFFPNHNLVKKHLDILSNAGAWLKKFQSFSTEEKVPFLEDPVNLDLNFLQQYLVIRMEKMVKNPHLNFDQNWQKSILDYLMHLWQQTDEQSKQLSFAHTDFSLSNVLVSQRNITVLDFGKCEINFRFKDLARFYHQLYLLNLKPSFRTELVRQMQYAFLQGYGDAQADLKPLFKIFFLIHQVTHLGKISRFWERGAVENIYNRFLVKKVLKDLRTTVLQ</sequence>
<dbReference type="Gene3D" id="3.90.1200.10">
    <property type="match status" value="1"/>
</dbReference>
<gene>
    <name evidence="2" type="ORF">ENL21_02435</name>
</gene>
<dbReference type="Proteomes" id="UP000886111">
    <property type="component" value="Unassembled WGS sequence"/>
</dbReference>
<dbReference type="AlphaFoldDB" id="A0A7V5LIN2"/>
<dbReference type="EMBL" id="DRTD01000179">
    <property type="protein sequence ID" value="HHE54611.1"/>
    <property type="molecule type" value="Genomic_DNA"/>
</dbReference>
<proteinExistence type="predicted"/>
<dbReference type="InterPro" id="IPR002575">
    <property type="entry name" value="Aminoglycoside_PTrfase"/>
</dbReference>
<feature type="domain" description="Aminoglycoside phosphotransferase" evidence="1">
    <location>
        <begin position="63"/>
        <end position="300"/>
    </location>
</feature>